<organism evidence="1 2">
    <name type="scientific">Trichinella papuae</name>
    <dbReference type="NCBI Taxonomy" id="268474"/>
    <lineage>
        <taxon>Eukaryota</taxon>
        <taxon>Metazoa</taxon>
        <taxon>Ecdysozoa</taxon>
        <taxon>Nematoda</taxon>
        <taxon>Enoplea</taxon>
        <taxon>Dorylaimia</taxon>
        <taxon>Trichinellida</taxon>
        <taxon>Trichinellidae</taxon>
        <taxon>Trichinella</taxon>
    </lineage>
</organism>
<evidence type="ECO:0000313" key="1">
    <source>
        <dbReference type="EMBL" id="KRZ75026.1"/>
    </source>
</evidence>
<accession>A0A0V1MTC7</accession>
<dbReference type="Proteomes" id="UP000054843">
    <property type="component" value="Unassembled WGS sequence"/>
</dbReference>
<sequence length="95" mass="10325">MGTAHHHHVAGLSKMRERMDLRIVQPSTSRPLSPILPYAHKIASASYGCTDPPKRREPTAVFYLVTELSDTDGVRALAGADALSALFSSRLHSEA</sequence>
<proteinExistence type="predicted"/>
<name>A0A0V1MTC7_9BILA</name>
<dbReference type="AlphaFoldDB" id="A0A0V1MTC7"/>
<evidence type="ECO:0000313" key="2">
    <source>
        <dbReference type="Proteomes" id="UP000054843"/>
    </source>
</evidence>
<reference evidence="1 2" key="1">
    <citation type="submission" date="2015-01" db="EMBL/GenBank/DDBJ databases">
        <title>Evolution of Trichinella species and genotypes.</title>
        <authorList>
            <person name="Korhonen P.K."/>
            <person name="Edoardo P."/>
            <person name="Giuseppe L.R."/>
            <person name="Gasser R.B."/>
        </authorList>
    </citation>
    <scope>NUCLEOTIDE SEQUENCE [LARGE SCALE GENOMIC DNA]</scope>
    <source>
        <strain evidence="1">ISS1980</strain>
    </source>
</reference>
<dbReference type="EMBL" id="JYDO01000043">
    <property type="protein sequence ID" value="KRZ75026.1"/>
    <property type="molecule type" value="Genomic_DNA"/>
</dbReference>
<protein>
    <submittedName>
        <fullName evidence="1">Uncharacterized protein</fullName>
    </submittedName>
</protein>
<gene>
    <name evidence="1" type="ORF">T10_3118</name>
</gene>
<keyword evidence="2" id="KW-1185">Reference proteome</keyword>
<comment type="caution">
    <text evidence="1">The sequence shown here is derived from an EMBL/GenBank/DDBJ whole genome shotgun (WGS) entry which is preliminary data.</text>
</comment>